<dbReference type="PRINTS" id="PR00320">
    <property type="entry name" value="GPROTEINBRPT"/>
</dbReference>
<feature type="repeat" description="WD" evidence="3">
    <location>
        <begin position="962"/>
        <end position="1003"/>
    </location>
</feature>
<dbReference type="FunFam" id="3.40.50.300:FF:001638">
    <property type="entry name" value="NACHT and WD40 domain protein"/>
    <property type="match status" value="1"/>
</dbReference>
<organism evidence="5 6">
    <name type="scientific">Periconia digitata</name>
    <dbReference type="NCBI Taxonomy" id="1303443"/>
    <lineage>
        <taxon>Eukaryota</taxon>
        <taxon>Fungi</taxon>
        <taxon>Dikarya</taxon>
        <taxon>Ascomycota</taxon>
        <taxon>Pezizomycotina</taxon>
        <taxon>Dothideomycetes</taxon>
        <taxon>Pleosporomycetidae</taxon>
        <taxon>Pleosporales</taxon>
        <taxon>Massarineae</taxon>
        <taxon>Periconiaceae</taxon>
        <taxon>Periconia</taxon>
    </lineage>
</organism>
<feature type="repeat" description="WD" evidence="3">
    <location>
        <begin position="873"/>
        <end position="914"/>
    </location>
</feature>
<dbReference type="InterPro" id="IPR020472">
    <property type="entry name" value="WD40_PAC1"/>
</dbReference>
<dbReference type="Gene3D" id="3.40.50.300">
    <property type="entry name" value="P-loop containing nucleotide triphosphate hydrolases"/>
    <property type="match status" value="1"/>
</dbReference>
<dbReference type="SUPFAM" id="SSF50978">
    <property type="entry name" value="WD40 repeat-like"/>
    <property type="match status" value="1"/>
</dbReference>
<feature type="repeat" description="WD" evidence="3">
    <location>
        <begin position="1130"/>
        <end position="1171"/>
    </location>
</feature>
<evidence type="ECO:0000313" key="6">
    <source>
        <dbReference type="Proteomes" id="UP001152607"/>
    </source>
</evidence>
<dbReference type="Proteomes" id="UP001152607">
    <property type="component" value="Unassembled WGS sequence"/>
</dbReference>
<dbReference type="InterPro" id="IPR011047">
    <property type="entry name" value="Quinoprotein_ADH-like_sf"/>
</dbReference>
<dbReference type="PROSITE" id="PS50837">
    <property type="entry name" value="NACHT"/>
    <property type="match status" value="1"/>
</dbReference>
<dbReference type="Gene3D" id="2.130.10.10">
    <property type="entry name" value="YVTN repeat-like/Quinoprotein amine dehydrogenase"/>
    <property type="match status" value="5"/>
</dbReference>
<dbReference type="InterPro" id="IPR036322">
    <property type="entry name" value="WD40_repeat_dom_sf"/>
</dbReference>
<dbReference type="SUPFAM" id="SSF50998">
    <property type="entry name" value="Quinoprotein alcohol dehydrogenase-like"/>
    <property type="match status" value="1"/>
</dbReference>
<dbReference type="PROSITE" id="PS00678">
    <property type="entry name" value="WD_REPEATS_1"/>
    <property type="match status" value="7"/>
</dbReference>
<evidence type="ECO:0000259" key="4">
    <source>
        <dbReference type="PROSITE" id="PS50837"/>
    </source>
</evidence>
<dbReference type="InterPro" id="IPR015943">
    <property type="entry name" value="WD40/YVTN_repeat-like_dom_sf"/>
</dbReference>
<accession>A0A9W4XU59</accession>
<feature type="domain" description="NACHT" evidence="4">
    <location>
        <begin position="300"/>
        <end position="522"/>
    </location>
</feature>
<dbReference type="SMART" id="SM00320">
    <property type="entry name" value="WD40"/>
    <property type="match status" value="13"/>
</dbReference>
<dbReference type="OrthoDB" id="538223at2759"/>
<dbReference type="InterPro" id="IPR056884">
    <property type="entry name" value="NPHP3-like_N"/>
</dbReference>
<feature type="repeat" description="WD" evidence="3">
    <location>
        <begin position="831"/>
        <end position="872"/>
    </location>
</feature>
<dbReference type="InterPro" id="IPR001680">
    <property type="entry name" value="WD40_rpt"/>
</dbReference>
<dbReference type="PANTHER" id="PTHR19879">
    <property type="entry name" value="TRANSCRIPTION INITIATION FACTOR TFIID"/>
    <property type="match status" value="1"/>
</dbReference>
<feature type="repeat" description="WD" evidence="3">
    <location>
        <begin position="1088"/>
        <end position="1129"/>
    </location>
</feature>
<dbReference type="EMBL" id="CAOQHR010000004">
    <property type="protein sequence ID" value="CAI6332977.1"/>
    <property type="molecule type" value="Genomic_DNA"/>
</dbReference>
<reference evidence="5" key="1">
    <citation type="submission" date="2023-01" db="EMBL/GenBank/DDBJ databases">
        <authorList>
            <person name="Van Ghelder C."/>
            <person name="Rancurel C."/>
        </authorList>
    </citation>
    <scope>NUCLEOTIDE SEQUENCE</scope>
    <source>
        <strain evidence="5">CNCM I-4278</strain>
    </source>
</reference>
<dbReference type="CDD" id="cd00200">
    <property type="entry name" value="WD40"/>
    <property type="match status" value="2"/>
</dbReference>
<evidence type="ECO:0000313" key="5">
    <source>
        <dbReference type="EMBL" id="CAI6332977.1"/>
    </source>
</evidence>
<dbReference type="Pfam" id="PF24883">
    <property type="entry name" value="NPHP3_N"/>
    <property type="match status" value="1"/>
</dbReference>
<feature type="repeat" description="WD" evidence="3">
    <location>
        <begin position="1046"/>
        <end position="1086"/>
    </location>
</feature>
<dbReference type="InterPro" id="IPR019775">
    <property type="entry name" value="WD40_repeat_CS"/>
</dbReference>
<name>A0A9W4XU59_9PLEO</name>
<keyword evidence="1 3" id="KW-0853">WD repeat</keyword>
<gene>
    <name evidence="5" type="ORF">PDIGIT_LOCUS6010</name>
</gene>
<dbReference type="SUPFAM" id="SSF52540">
    <property type="entry name" value="P-loop containing nucleoside triphosphate hydrolases"/>
    <property type="match status" value="1"/>
</dbReference>
<evidence type="ECO:0000256" key="3">
    <source>
        <dbReference type="PROSITE-ProRule" id="PRU00221"/>
    </source>
</evidence>
<keyword evidence="2" id="KW-0677">Repeat</keyword>
<proteinExistence type="predicted"/>
<dbReference type="InterPro" id="IPR027417">
    <property type="entry name" value="P-loop_NTPase"/>
</dbReference>
<feature type="repeat" description="WD" evidence="3">
    <location>
        <begin position="1253"/>
        <end position="1295"/>
    </location>
</feature>
<feature type="repeat" description="WD" evidence="3">
    <location>
        <begin position="1172"/>
        <end position="1213"/>
    </location>
</feature>
<dbReference type="Pfam" id="PF00400">
    <property type="entry name" value="WD40"/>
    <property type="match status" value="10"/>
</dbReference>
<feature type="repeat" description="WD" evidence="3">
    <location>
        <begin position="1004"/>
        <end position="1045"/>
    </location>
</feature>
<dbReference type="PANTHER" id="PTHR19879:SF9">
    <property type="entry name" value="TRANSCRIPTION INITIATION FACTOR TFIID SUBUNIT 5"/>
    <property type="match status" value="1"/>
</dbReference>
<sequence>MSELIRLLRCDDDGDFSLEAFASDKTIPPYAILSHTWEPDQEVTYQDLMAGTGTSKTGYNKIRLCAQQARRENLHYCWVDTCCINKSNPAELQKAINSMFRWYKKAEKCYVYLQDVTMRKRKSGDRDAEYTWESTFRQSRWFQRGWTLQELLAPSSIIFFSQEWKEIGDKLSLVHQIHEATGIPNTALQGAPLYQFTDNERFLWIQHRETTVKEDKVYALLGIFDIQMPLCIGEGYASAFKRLQEEISKLNACLQDLRSTDPHNDKIRIEDTKGGLLVESYRWILETPIFQQWKDISQSRLLCINGDPGKGKTMLLCGIINELNASMERISSHVCYFFCQSTESRINSATAVLRGLLYMLVSQQPSLISHIQKKYNVAGRALFEDTNAWVALREIFTSVLLDPNLETTYLLVDALDECEVNQDELLDFIAQQSSASSRVKWIVSSRNWPNIEERLAKASQGTKLSLELNEESVSAAVDFYVKRQVLQLSEIKNYDVKTIEAVTNYLSSNANGTFLWVALVCQSLDKVAKRNVMKKLTAFPPGLESLYQRMMQQILDSDDADICQKILALSTTVYQPVTLMELVALVEELEEISDDREAIQDIINHCGSFLTLRDSTVYFVHQSAKDFLLSKASDDIFHYRPHEAHRIVFFRSLAVMSNTLCRDMYNLHRPGYLIDQIKPPDPNPLDSSHYSCVYWIDHLCDSMPPSSVEEPFDPTISDSITGFIEQNYIYWLEALSLCRAVRTGVASMKRLEVVCKENDKASPIHQLVQDAYRFIMYHKESIEIAPLQAYMSALIFNPTGSLTKRLFAHEAPNDIVIRPGLSSNWSACLHTLDYHHDVLSVAFSHDSARLASASPDGTVKLWDVSTGVCLKTLEGHLDVINSVVFSHISTQLATGSDDATVKIWNTATGRCLKTLRGHIQEVESVIFCYDSSKLASLSHGFRDDYCEIMIWDIRTGECLQKLDTTGHPIKAIAFLPNSTQMISAQVDGTIHIWDIDRGECLQMVEGYDEKFRGITFSHDRRLVAGMTSNDVLMIWDANRANSLQMLSDHGDYYGSVAFSHDSMRLASSTNNGITIWDTKTGEFLYTLKDHDNSRVKSLAYSHNSAWLASASIHEGIKIWDTDIQDCLDSYEGHIAYITVFVLSHNLEWLASGSEDRTVRLWDVKSGKCFRVLEGNTDWIFKIVFSHDSMRLASASMDHVVRIWDTSSGTCLTTLKNHCSSLEFLYNSMWLALGLDDGTAKILDAISGECLQTLEGHTKKVLQLKAISYDSKWLASMSLDRTIKIWDASSGKCLQTFGGFEKEEIRCMNLNNSSTLLASSMWWQGQVLVRIWDINSGACLLTLKGLTGSIVATAFSPDSKWLASSSIDSTVKIWDVNGGACLHTIEIGRVLYSISFDTSGSYLHTDIGTLIIDISDAANKSDPATRVTSARYSGLGLSSDLKRITYDSENLVWLPLEYRPLSCSVLERAIAIVDKSNNVRIFDCDKLIDNRT</sequence>
<dbReference type="Pfam" id="PF06985">
    <property type="entry name" value="HET"/>
    <property type="match status" value="1"/>
</dbReference>
<protein>
    <recommendedName>
        <fullName evidence="4">NACHT domain-containing protein</fullName>
    </recommendedName>
</protein>
<dbReference type="InterPro" id="IPR007111">
    <property type="entry name" value="NACHT_NTPase"/>
</dbReference>
<comment type="caution">
    <text evidence="5">The sequence shown here is derived from an EMBL/GenBank/DDBJ whole genome shotgun (WGS) entry which is preliminary data.</text>
</comment>
<dbReference type="PROSITE" id="PS50294">
    <property type="entry name" value="WD_REPEATS_REGION"/>
    <property type="match status" value="7"/>
</dbReference>
<dbReference type="InterPro" id="IPR010730">
    <property type="entry name" value="HET"/>
</dbReference>
<evidence type="ECO:0000256" key="2">
    <source>
        <dbReference type="ARBA" id="ARBA00022737"/>
    </source>
</evidence>
<dbReference type="PROSITE" id="PS50082">
    <property type="entry name" value="WD_REPEATS_2"/>
    <property type="match status" value="10"/>
</dbReference>
<feature type="repeat" description="WD" evidence="3">
    <location>
        <begin position="1342"/>
        <end position="1383"/>
    </location>
</feature>
<keyword evidence="6" id="KW-1185">Reference proteome</keyword>
<evidence type="ECO:0000256" key="1">
    <source>
        <dbReference type="ARBA" id="ARBA00022574"/>
    </source>
</evidence>